<keyword evidence="2" id="KW-1133">Transmembrane helix</keyword>
<dbReference type="EMBL" id="JALLBG020000078">
    <property type="protein sequence ID" value="KAL3767007.1"/>
    <property type="molecule type" value="Genomic_DNA"/>
</dbReference>
<feature type="transmembrane region" description="Helical" evidence="2">
    <location>
        <begin position="131"/>
        <end position="154"/>
    </location>
</feature>
<keyword evidence="4" id="KW-1185">Reference proteome</keyword>
<feature type="compositionally biased region" description="Acidic residues" evidence="1">
    <location>
        <begin position="28"/>
        <end position="37"/>
    </location>
</feature>
<keyword evidence="2" id="KW-0812">Transmembrane</keyword>
<reference evidence="3 4" key="1">
    <citation type="submission" date="2024-10" db="EMBL/GenBank/DDBJ databases">
        <title>Updated reference genomes for cyclostephanoid diatoms.</title>
        <authorList>
            <person name="Roberts W.R."/>
            <person name="Alverson A.J."/>
        </authorList>
    </citation>
    <scope>NUCLEOTIDE SEQUENCE [LARGE SCALE GENOMIC DNA]</scope>
    <source>
        <strain evidence="3 4">AJA232-27</strain>
    </source>
</reference>
<proteinExistence type="predicted"/>
<organism evidence="3 4">
    <name type="scientific">Discostella pseudostelligera</name>
    <dbReference type="NCBI Taxonomy" id="259834"/>
    <lineage>
        <taxon>Eukaryota</taxon>
        <taxon>Sar</taxon>
        <taxon>Stramenopiles</taxon>
        <taxon>Ochrophyta</taxon>
        <taxon>Bacillariophyta</taxon>
        <taxon>Coscinodiscophyceae</taxon>
        <taxon>Thalassiosirophycidae</taxon>
        <taxon>Stephanodiscales</taxon>
        <taxon>Stephanodiscaceae</taxon>
        <taxon>Discostella</taxon>
    </lineage>
</organism>
<accession>A0ABD3MTK9</accession>
<feature type="transmembrane region" description="Helical" evidence="2">
    <location>
        <begin position="98"/>
        <end position="119"/>
    </location>
</feature>
<feature type="transmembrane region" description="Helical" evidence="2">
    <location>
        <begin position="192"/>
        <end position="211"/>
    </location>
</feature>
<evidence type="ECO:0000256" key="2">
    <source>
        <dbReference type="SAM" id="Phobius"/>
    </source>
</evidence>
<gene>
    <name evidence="3" type="ORF">ACHAWU_004505</name>
</gene>
<keyword evidence="2" id="KW-0472">Membrane</keyword>
<dbReference type="AlphaFoldDB" id="A0ABD3MTK9"/>
<feature type="transmembrane region" description="Helical" evidence="2">
    <location>
        <begin position="268"/>
        <end position="287"/>
    </location>
</feature>
<protein>
    <submittedName>
        <fullName evidence="3">Uncharacterized protein</fullName>
    </submittedName>
</protein>
<comment type="caution">
    <text evidence="3">The sequence shown here is derived from an EMBL/GenBank/DDBJ whole genome shotgun (WGS) entry which is preliminary data.</text>
</comment>
<evidence type="ECO:0000313" key="3">
    <source>
        <dbReference type="EMBL" id="KAL3767007.1"/>
    </source>
</evidence>
<name>A0ABD3MTK9_9STRA</name>
<sequence>MSLLNIAIWLYSYRTLYLQHSKDPVRIEDDDDDDDDNATNNNDNTDEDYEYSTAAVAYQRYHLILSGVYVFACAYRSFLPRIDLERYCLWDTMLSSIFLGRSAATVAEISFAAQIALYLRQLADIHDHPCAKVLSAVLVPMITIAQCFCWTGVVTLNHAYHAIEESIWAICSLLVGFEMGSLVLYYPEKRSLYSAGVFGFIISIAFCYYMITVDVPMYIRRWKEGWEQAEMAGKDRKVVRMTSFEGGKDALHRRIVTKSWDVWREETVWLTGYFTSAVWLSLLLVHLPAPV</sequence>
<evidence type="ECO:0000313" key="4">
    <source>
        <dbReference type="Proteomes" id="UP001530293"/>
    </source>
</evidence>
<feature type="transmembrane region" description="Helical" evidence="2">
    <location>
        <begin position="61"/>
        <end position="78"/>
    </location>
</feature>
<feature type="transmembrane region" description="Helical" evidence="2">
    <location>
        <begin position="166"/>
        <end position="185"/>
    </location>
</feature>
<evidence type="ECO:0000256" key="1">
    <source>
        <dbReference type="SAM" id="MobiDB-lite"/>
    </source>
</evidence>
<dbReference type="Proteomes" id="UP001530293">
    <property type="component" value="Unassembled WGS sequence"/>
</dbReference>
<feature type="region of interest" description="Disordered" evidence="1">
    <location>
        <begin position="27"/>
        <end position="47"/>
    </location>
</feature>